<dbReference type="RefSeq" id="XP_013775713.1">
    <property type="nucleotide sequence ID" value="XM_013920259.2"/>
</dbReference>
<feature type="domain" description="FAS1" evidence="2">
    <location>
        <begin position="1"/>
        <end position="131"/>
    </location>
</feature>
<dbReference type="InterPro" id="IPR036378">
    <property type="entry name" value="FAS1_dom_sf"/>
</dbReference>
<evidence type="ECO:0000313" key="4">
    <source>
        <dbReference type="RefSeq" id="XP_013775713.1"/>
    </source>
</evidence>
<proteinExistence type="predicted"/>
<dbReference type="PROSITE" id="PS50213">
    <property type="entry name" value="FAS1"/>
    <property type="match status" value="9"/>
</dbReference>
<dbReference type="SMART" id="SM00554">
    <property type="entry name" value="FAS1"/>
    <property type="match status" value="9"/>
</dbReference>
<dbReference type="PANTHER" id="PTHR10900">
    <property type="entry name" value="PERIOSTIN-RELATED"/>
    <property type="match status" value="1"/>
</dbReference>
<feature type="domain" description="FAS1" evidence="2">
    <location>
        <begin position="868"/>
        <end position="999"/>
    </location>
</feature>
<feature type="domain" description="FAS1" evidence="2">
    <location>
        <begin position="1375"/>
        <end position="1507"/>
    </location>
</feature>
<feature type="compositionally biased region" description="Polar residues" evidence="1">
    <location>
        <begin position="642"/>
        <end position="656"/>
    </location>
</feature>
<dbReference type="InterPro" id="IPR000782">
    <property type="entry name" value="FAS1_domain"/>
</dbReference>
<feature type="compositionally biased region" description="Basic and acidic residues" evidence="1">
    <location>
        <begin position="310"/>
        <end position="320"/>
    </location>
</feature>
<keyword evidence="3" id="KW-1185">Reference proteome</keyword>
<dbReference type="Pfam" id="PF02469">
    <property type="entry name" value="Fasciclin"/>
    <property type="match status" value="9"/>
</dbReference>
<feature type="domain" description="FAS1" evidence="2">
    <location>
        <begin position="136"/>
        <end position="267"/>
    </location>
</feature>
<name>A0ABM1B6C7_LIMPO</name>
<evidence type="ECO:0000256" key="1">
    <source>
        <dbReference type="SAM" id="MobiDB-lite"/>
    </source>
</evidence>
<dbReference type="InterPro" id="IPR050904">
    <property type="entry name" value="Adhesion/Biosynth-related"/>
</dbReference>
<dbReference type="Gene3D" id="2.30.180.10">
    <property type="entry name" value="FAS1 domain"/>
    <property type="match status" value="9"/>
</dbReference>
<feature type="compositionally biased region" description="Polar residues" evidence="1">
    <location>
        <begin position="1016"/>
        <end position="1046"/>
    </location>
</feature>
<organism evidence="3 4">
    <name type="scientific">Limulus polyphemus</name>
    <name type="common">Atlantic horseshoe crab</name>
    <dbReference type="NCBI Taxonomy" id="6850"/>
    <lineage>
        <taxon>Eukaryota</taxon>
        <taxon>Metazoa</taxon>
        <taxon>Ecdysozoa</taxon>
        <taxon>Arthropoda</taxon>
        <taxon>Chelicerata</taxon>
        <taxon>Merostomata</taxon>
        <taxon>Xiphosura</taxon>
        <taxon>Limulidae</taxon>
        <taxon>Limulus</taxon>
    </lineage>
</organism>
<feature type="region of interest" description="Disordered" evidence="1">
    <location>
        <begin position="637"/>
        <end position="697"/>
    </location>
</feature>
<feature type="compositionally biased region" description="Polar residues" evidence="1">
    <location>
        <begin position="297"/>
        <end position="309"/>
    </location>
</feature>
<feature type="domain" description="FAS1" evidence="2">
    <location>
        <begin position="366"/>
        <end position="497"/>
    </location>
</feature>
<dbReference type="Proteomes" id="UP000694941">
    <property type="component" value="Unplaced"/>
</dbReference>
<feature type="region of interest" description="Disordered" evidence="1">
    <location>
        <begin position="270"/>
        <end position="331"/>
    </location>
</feature>
<dbReference type="PANTHER" id="PTHR10900:SF77">
    <property type="entry name" value="FI19380P1"/>
    <property type="match status" value="1"/>
</dbReference>
<feature type="compositionally biased region" description="Polar residues" evidence="1">
    <location>
        <begin position="663"/>
        <end position="675"/>
    </location>
</feature>
<feature type="region of interest" description="Disordered" evidence="1">
    <location>
        <begin position="1016"/>
        <end position="1072"/>
    </location>
</feature>
<evidence type="ECO:0000259" key="2">
    <source>
        <dbReference type="PROSITE" id="PS50213"/>
    </source>
</evidence>
<feature type="domain" description="FAS1" evidence="2">
    <location>
        <begin position="502"/>
        <end position="633"/>
    </location>
</feature>
<feature type="domain" description="FAS1" evidence="2">
    <location>
        <begin position="1222"/>
        <end position="1353"/>
    </location>
</feature>
<sequence length="1555" mass="169815">MPGLNVQGQPVGLTIFYELLQTSGLLDMLNEQGPFTVFIPNDDAFANLPAGVLEELRNNPELLRRVLLSHVVNRSLNPKTLQNNMIVETNNNRRLFVNVLNDGKLILIGGSNLVASTLAQNGEVYVINGLIYPIPGLDIFTELKEHSNLSQLLSLIVKSGLQETLHRNGPYTVFAPTDAAFEALPKSVLQDLLSNPDALQELIMNHVVEGVHYEKEFTSGFNIPTSRGKQLQFFVTSDGVYRVNDANIQESDISTGNGVIHVIDRVLFAPPVTQPGPGTPDDSQVQQQPQLPEKPLSGQSNLPTTGPSSEQEHPQPDHEVSTSGQPEKPPSQEVFVRIDSGQVPSPPRLEVEGGLPPTNTILQVIKMPGLNVQGQSVGLTIFYELLQTSGLLDMLSEKGPFTVFIPTDDAFANLPAGVLEELRNNPESLRRVLLCHVVNRSLNRQTLQNNMIVETNNGRRLFVNVLNGGKLILIGGSKLTASTSVQNGDVYVINDLIYPIPGLDIFTELKEHPNLSQLMSLILTSGLQETLLGNGPYTIFAPTDTAFAAVPDSVLQELMSNPDALQELIMNHVVEGVHYKKEFTSGFILPTSRGKQLQFILPPDGVYRVNDANIQEFDISTGNGVIHVIDHVLFAPPVTQPGPGTSDDSQVQQQPQLPEKPLSGQSNLPTTGPSSEQEHPQPGHEVSTSGQPEKPPSQEVFVRIDSGQVPSPPRLEVEGGPSQRNKILQIIKMPGLNIQGKLVGLSIFYELLETSGLLDLLREEGPFTVLVPTDDAFVNLPDGVLEELRDNPELLRRVLLTHILGLSLNPQTLQNNMVIETNNGLQLFIKVLNDAKKILIGGAKLIASTVAQNGYVYVINNVIYPVPDVDIFAVIKIRPNFSQLLNLIETSGLEETLHGNGSFTFFAPTNEAFAAIPQDVLQNLSSDSKALREVLLNHVVDGVHYKKEFISNYELQTSRGKPLRFLVASDGSVKVNDANIVEYDISTGNGVIHFIDHVLFTPQSSPEVGVRTLVVSQEQRPLSPQESVTPNTDRTTHPSTTGQSQHPGPIEGSVSPHGGPVPSLPELKAGGVTIPSTKNTIVQIIEMPDLDVQDQPVSLSNFNDLIQVSGLTNLINQQKPFTVLVPTDDAFSRLPEGLVKELKNNTELLQRVLLFHIINFSINPQSLQNNMVIETNNGRRIFINVLDGGKNVLVEGSKVIASTPALNGYIYIITGFNYPLPSVDIFTELKSHPSLARLATSIVRAGLEETLTGESPYTIFAPTDEAFAALPENDLQQLLVNPEALKEVILNHLIEGVHYQNEFKNELTLPTARGQNLRFLLASDGTVSVNDAKVIKADISTGNGVIHVIDRLLVTSPDVDVFDNRSPDSVSGSQAKANIAELARGMGVETFFSWLTETGLDNVIQDGGEYTVFAPTNEAVASLPETIQTSVRDNPDRLRPIVKYHISPSIIQPNQTQNEQTVTTLAQDKNIRFNYYQNGSLITAGGATIGDIRRFGNIVIIVINRVLYGPQGNINTIVSSSPILKDLSRFIELIDLQDHLQATSLDILFLLTPLT</sequence>
<accession>A0ABM1B6C7</accession>
<dbReference type="SUPFAM" id="SSF82153">
    <property type="entry name" value="FAS1 domain"/>
    <property type="match status" value="9"/>
</dbReference>
<feature type="compositionally biased region" description="Polar residues" evidence="1">
    <location>
        <begin position="281"/>
        <end position="290"/>
    </location>
</feature>
<reference evidence="4" key="1">
    <citation type="submission" date="2025-08" db="UniProtKB">
        <authorList>
            <consortium name="RefSeq"/>
        </authorList>
    </citation>
    <scope>IDENTIFICATION</scope>
    <source>
        <tissue evidence="4">Muscle</tissue>
    </source>
</reference>
<feature type="domain" description="FAS1" evidence="2">
    <location>
        <begin position="1086"/>
        <end position="1217"/>
    </location>
</feature>
<feature type="domain" description="FAS1" evidence="2">
    <location>
        <begin position="732"/>
        <end position="863"/>
    </location>
</feature>
<dbReference type="GeneID" id="106460542"/>
<evidence type="ECO:0000313" key="3">
    <source>
        <dbReference type="Proteomes" id="UP000694941"/>
    </source>
</evidence>
<protein>
    <submittedName>
        <fullName evidence="4">Uncharacterized protein LOC106460542</fullName>
    </submittedName>
</protein>
<gene>
    <name evidence="4" type="primary">LOC106460542</name>
</gene>